<comment type="subcellular location">
    <subcellularLocation>
        <location evidence="1">Cell membrane</location>
        <topology evidence="1">Multi-pass membrane protein</topology>
    </subcellularLocation>
</comment>
<dbReference type="PANTHER" id="PTHR33452:SF1">
    <property type="entry name" value="INNER MEMBRANE PROTEIN YPHA-RELATED"/>
    <property type="match status" value="1"/>
</dbReference>
<dbReference type="RefSeq" id="WP_227230667.1">
    <property type="nucleotide sequence ID" value="NZ_JAJCVJ010000002.1"/>
</dbReference>
<protein>
    <submittedName>
        <fullName evidence="7">DoxX family protein</fullName>
    </submittedName>
</protein>
<accession>A0ABD5REA6</accession>
<keyword evidence="8" id="KW-1185">Reference proteome</keyword>
<feature type="transmembrane region" description="Helical" evidence="6">
    <location>
        <begin position="21"/>
        <end position="38"/>
    </location>
</feature>
<dbReference type="InterPro" id="IPR051907">
    <property type="entry name" value="DoxX-like_oxidoreductase"/>
</dbReference>
<feature type="transmembrane region" description="Helical" evidence="6">
    <location>
        <begin position="133"/>
        <end position="152"/>
    </location>
</feature>
<name>A0ABD5REA6_9EURY</name>
<keyword evidence="2" id="KW-1003">Cell membrane</keyword>
<evidence type="ECO:0000256" key="1">
    <source>
        <dbReference type="ARBA" id="ARBA00004651"/>
    </source>
</evidence>
<feature type="transmembrane region" description="Helical" evidence="6">
    <location>
        <begin position="58"/>
        <end position="79"/>
    </location>
</feature>
<dbReference type="EMBL" id="JBHSKX010000002">
    <property type="protein sequence ID" value="MFC5368389.1"/>
    <property type="molecule type" value="Genomic_DNA"/>
</dbReference>
<gene>
    <name evidence="7" type="ORF">ACFPJ5_15775</name>
</gene>
<dbReference type="GO" id="GO:0005886">
    <property type="term" value="C:plasma membrane"/>
    <property type="evidence" value="ECO:0007669"/>
    <property type="project" value="UniProtKB-SubCell"/>
</dbReference>
<evidence type="ECO:0000256" key="2">
    <source>
        <dbReference type="ARBA" id="ARBA00022475"/>
    </source>
</evidence>
<keyword evidence="4 6" id="KW-1133">Transmembrane helix</keyword>
<sequence>MSYQSANPLSEEFELTLSRPLTAYWLAIVRVLTGWWFFHAGVTKLIEDGLAFSYAPMYLKGMTGTALGPIPVLMGEYLGPFLQAGVPLGETLIGLGLMVGALTRLASFFGAFFMVLFWIGNAGFGHGLVNSDLMGLLLFVTMMVLATGRYFGLDAIIEKTRFVQQNPKLRYLLG</sequence>
<dbReference type="InterPro" id="IPR032808">
    <property type="entry name" value="DoxX"/>
</dbReference>
<evidence type="ECO:0000256" key="3">
    <source>
        <dbReference type="ARBA" id="ARBA00022692"/>
    </source>
</evidence>
<dbReference type="Proteomes" id="UP001596201">
    <property type="component" value="Unassembled WGS sequence"/>
</dbReference>
<dbReference type="Pfam" id="PF07681">
    <property type="entry name" value="DoxX"/>
    <property type="match status" value="1"/>
</dbReference>
<proteinExistence type="predicted"/>
<evidence type="ECO:0000313" key="8">
    <source>
        <dbReference type="Proteomes" id="UP001596201"/>
    </source>
</evidence>
<feature type="transmembrane region" description="Helical" evidence="6">
    <location>
        <begin position="91"/>
        <end position="121"/>
    </location>
</feature>
<dbReference type="AlphaFoldDB" id="A0ABD5REA6"/>
<evidence type="ECO:0000256" key="6">
    <source>
        <dbReference type="SAM" id="Phobius"/>
    </source>
</evidence>
<evidence type="ECO:0000313" key="7">
    <source>
        <dbReference type="EMBL" id="MFC5368389.1"/>
    </source>
</evidence>
<evidence type="ECO:0000256" key="5">
    <source>
        <dbReference type="ARBA" id="ARBA00023136"/>
    </source>
</evidence>
<comment type="caution">
    <text evidence="7">The sequence shown here is derived from an EMBL/GenBank/DDBJ whole genome shotgun (WGS) entry which is preliminary data.</text>
</comment>
<organism evidence="7 8">
    <name type="scientific">Salinirubrum litoreum</name>
    <dbReference type="NCBI Taxonomy" id="1126234"/>
    <lineage>
        <taxon>Archaea</taxon>
        <taxon>Methanobacteriati</taxon>
        <taxon>Methanobacteriota</taxon>
        <taxon>Stenosarchaea group</taxon>
        <taxon>Halobacteria</taxon>
        <taxon>Halobacteriales</taxon>
        <taxon>Haloferacaceae</taxon>
        <taxon>Salinirubrum</taxon>
    </lineage>
</organism>
<keyword evidence="5 6" id="KW-0472">Membrane</keyword>
<keyword evidence="3 6" id="KW-0812">Transmembrane</keyword>
<dbReference type="PANTHER" id="PTHR33452">
    <property type="entry name" value="OXIDOREDUCTASE CATD-RELATED"/>
    <property type="match status" value="1"/>
</dbReference>
<reference evidence="7 8" key="1">
    <citation type="journal article" date="2019" name="Int. J. Syst. Evol. Microbiol.">
        <title>The Global Catalogue of Microorganisms (GCM) 10K type strain sequencing project: providing services to taxonomists for standard genome sequencing and annotation.</title>
        <authorList>
            <consortium name="The Broad Institute Genomics Platform"/>
            <consortium name="The Broad Institute Genome Sequencing Center for Infectious Disease"/>
            <person name="Wu L."/>
            <person name="Ma J."/>
        </authorList>
    </citation>
    <scope>NUCLEOTIDE SEQUENCE [LARGE SCALE GENOMIC DNA]</scope>
    <source>
        <strain evidence="7 8">CGMCC 1.12237</strain>
    </source>
</reference>
<evidence type="ECO:0000256" key="4">
    <source>
        <dbReference type="ARBA" id="ARBA00022989"/>
    </source>
</evidence>